<dbReference type="KEGG" id="frx:F7310_00325"/>
<protein>
    <submittedName>
        <fullName evidence="8">LPS biosynthesis protein</fullName>
    </submittedName>
</protein>
<dbReference type="PANTHER" id="PTHR30606:SF9">
    <property type="entry name" value="LIPID A BIOSYNTHESIS LAUROYLTRANSFERASE"/>
    <property type="match status" value="1"/>
</dbReference>
<evidence type="ECO:0000256" key="5">
    <source>
        <dbReference type="ARBA" id="ARBA00023136"/>
    </source>
</evidence>
<keyword evidence="7" id="KW-1133">Transmembrane helix</keyword>
<dbReference type="PANTHER" id="PTHR30606">
    <property type="entry name" value="LIPID A BIOSYNTHESIS LAUROYL ACYLTRANSFERASE"/>
    <property type="match status" value="1"/>
</dbReference>
<dbReference type="InterPro" id="IPR004960">
    <property type="entry name" value="LipA_acyltrans"/>
</dbReference>
<dbReference type="Proteomes" id="UP000184222">
    <property type="component" value="Chromosome"/>
</dbReference>
<evidence type="ECO:0000256" key="1">
    <source>
        <dbReference type="ARBA" id="ARBA00004533"/>
    </source>
</evidence>
<dbReference type="GO" id="GO:0016746">
    <property type="term" value="F:acyltransferase activity"/>
    <property type="evidence" value="ECO:0007669"/>
    <property type="project" value="UniProtKB-KW"/>
</dbReference>
<dbReference type="GO" id="GO:0005886">
    <property type="term" value="C:plasma membrane"/>
    <property type="evidence" value="ECO:0007669"/>
    <property type="project" value="UniProtKB-SubCell"/>
</dbReference>
<feature type="transmembrane region" description="Helical" evidence="7">
    <location>
        <begin position="12"/>
        <end position="32"/>
    </location>
</feature>
<comment type="subcellular location">
    <subcellularLocation>
        <location evidence="1">Cell inner membrane</location>
    </subcellularLocation>
</comment>
<dbReference type="CDD" id="cd07984">
    <property type="entry name" value="LPLAT_LABLAT-like"/>
    <property type="match status" value="1"/>
</dbReference>
<proteinExistence type="predicted"/>
<sequence>MDKSFLKPKYWGIWIIVGLCKAIVNILPYKALMRLAIGIGFLAKPLAKKRNQIAVTNLKIAFPEKSDQEIKKLADESYKSACMAGFESLISWFMSDKNFKKLNIDTSEFDTFINTHNDPNKTLLALGFHFHSLEIAGRYVGDNIKPLSIMYQKHSSPLMEHIITSSREKYIDKCFQRKNIVSVIKSLKRGMTMWYAPDQDFKEHIIFVDFFSKLCSTLTVTPWLAQKTGATVVPMYYVRKKDLSGYKLISCEPIEFTGDPYKDANMTNRFLENAIRKYPEQYLWQHRRYKTRPEGEEKIY</sequence>
<dbReference type="GO" id="GO:0009247">
    <property type="term" value="P:glycolipid biosynthetic process"/>
    <property type="evidence" value="ECO:0007669"/>
    <property type="project" value="UniProtKB-ARBA"/>
</dbReference>
<dbReference type="Pfam" id="PF03279">
    <property type="entry name" value="Lip_A_acyltrans"/>
    <property type="match status" value="1"/>
</dbReference>
<keyword evidence="5 7" id="KW-0472">Membrane</keyword>
<evidence type="ECO:0000313" key="8">
    <source>
        <dbReference type="EMBL" id="API85891.1"/>
    </source>
</evidence>
<evidence type="ECO:0000256" key="7">
    <source>
        <dbReference type="SAM" id="Phobius"/>
    </source>
</evidence>
<dbReference type="OrthoDB" id="9803456at2"/>
<dbReference type="AlphaFoldDB" id="A0A1L4BPW5"/>
<name>A0A1L4BPW5_9GAMM</name>
<keyword evidence="7" id="KW-0812">Transmembrane</keyword>
<gene>
    <name evidence="8" type="ORF">F7310_00325</name>
</gene>
<keyword evidence="3" id="KW-0997">Cell inner membrane</keyword>
<dbReference type="EMBL" id="CP016796">
    <property type="protein sequence ID" value="API85891.1"/>
    <property type="molecule type" value="Genomic_DNA"/>
</dbReference>
<keyword evidence="4" id="KW-0808">Transferase</keyword>
<organism evidence="8 9">
    <name type="scientific">Francisella uliginis</name>
    <dbReference type="NCBI Taxonomy" id="573570"/>
    <lineage>
        <taxon>Bacteria</taxon>
        <taxon>Pseudomonadati</taxon>
        <taxon>Pseudomonadota</taxon>
        <taxon>Gammaproteobacteria</taxon>
        <taxon>Thiotrichales</taxon>
        <taxon>Francisellaceae</taxon>
        <taxon>Francisella</taxon>
    </lineage>
</organism>
<evidence type="ECO:0000256" key="3">
    <source>
        <dbReference type="ARBA" id="ARBA00022519"/>
    </source>
</evidence>
<keyword evidence="6" id="KW-0012">Acyltransferase</keyword>
<evidence type="ECO:0000256" key="4">
    <source>
        <dbReference type="ARBA" id="ARBA00022679"/>
    </source>
</evidence>
<dbReference type="PIRSF" id="PIRSF026649">
    <property type="entry name" value="MsbB"/>
    <property type="match status" value="1"/>
</dbReference>
<accession>A0A1L4BPW5</accession>
<evidence type="ECO:0000256" key="2">
    <source>
        <dbReference type="ARBA" id="ARBA00022475"/>
    </source>
</evidence>
<keyword evidence="9" id="KW-1185">Reference proteome</keyword>
<keyword evidence="2" id="KW-1003">Cell membrane</keyword>
<evidence type="ECO:0000256" key="6">
    <source>
        <dbReference type="ARBA" id="ARBA00023315"/>
    </source>
</evidence>
<reference evidence="8 9" key="1">
    <citation type="journal article" date="2016" name="Appl. Environ. Microbiol.">
        <title>Whole genome relationships among Francisella bacteria of diverse origin define new species and provide specific regions for detection.</title>
        <authorList>
            <person name="Challacombe J.F."/>
            <person name="Petersen J.M."/>
            <person name="Gallegos-Graves V."/>
            <person name="Hodge D."/>
            <person name="Pillai S."/>
            <person name="Kuske C.R."/>
        </authorList>
    </citation>
    <scope>NUCLEOTIDE SEQUENCE [LARGE SCALE GENOMIC DNA]</scope>
    <source>
        <strain evidence="9">TX07-7310</strain>
    </source>
</reference>
<dbReference type="STRING" id="573570.F7310_00325"/>
<dbReference type="RefSeq" id="WP_072711092.1">
    <property type="nucleotide sequence ID" value="NZ_CP016796.1"/>
</dbReference>
<evidence type="ECO:0000313" key="9">
    <source>
        <dbReference type="Proteomes" id="UP000184222"/>
    </source>
</evidence>